<dbReference type="PANTHER" id="PTHR11188">
    <property type="entry name" value="ARRESTIN DOMAIN CONTAINING PROTEIN"/>
    <property type="match status" value="1"/>
</dbReference>
<evidence type="ECO:0000259" key="2">
    <source>
        <dbReference type="SMART" id="SM01017"/>
    </source>
</evidence>
<dbReference type="InterPro" id="IPR011021">
    <property type="entry name" value="Arrestin-like_N"/>
</dbReference>
<reference evidence="3" key="2">
    <citation type="submission" date="2025-09" db="UniProtKB">
        <authorList>
            <consortium name="Ensembl"/>
        </authorList>
    </citation>
    <scope>IDENTIFICATION</scope>
</reference>
<sequence length="498" mass="53626">MPAIQSLKMTFDALNDFGTFSEGDTLTGKVTLALSKQTTIESLFVKAKGDADVHWTKKNGDHTYTYSAHTRYFKLKQFLIPEKDIVVPQGTHVFSFSIKIPPGSMPSSFRGSHGKIVYKLEAKLCRSWRMDHTVEKEINFVSKSFPNLQSLMSHQVGSTNKEMGFFSKGNAYMDVTVDRRAYAPGETITIDAKIHNSSTSEMTPKFSLIRDVMYRARGNVKTENTVIHKVAGDCIKTKTQKHVKCAMKIPCDLLQTIQNCDIISMEYHLKVYLDISFAFDPEIIFPVVVVPPIMAGHLYPAGAIGGPSNSDFPPPAVAMGPYQAGAIGGPTNSDFPPPPVAMGPYPGGAIGGPSNGNFPPPPVAMGPYPTSPHSGTYGQPGVQNYSAPPPAYPAHVSGGCNNPVPMASPYGSPFSSSSSSSVLHPPPTAPTFHTPPCAPDINPPPYPPPLNVSPTAPSYNMLPSAPMMNTDFLSQSDEAPPAYSLLFPTSAATKFDPK</sequence>
<dbReference type="GO" id="GO:0007399">
    <property type="term" value="P:nervous system development"/>
    <property type="evidence" value="ECO:0007669"/>
    <property type="project" value="UniProtKB-ARBA"/>
</dbReference>
<dbReference type="SMART" id="SM01017">
    <property type="entry name" value="Arrestin_C"/>
    <property type="match status" value="1"/>
</dbReference>
<dbReference type="OrthoDB" id="7785529at2759"/>
<dbReference type="GeneTree" id="ENSGT00940000164012"/>
<protein>
    <recommendedName>
        <fullName evidence="2">Arrestin C-terminal-like domain-containing protein</fullName>
    </recommendedName>
</protein>
<feature type="domain" description="Arrestin C-terminal-like" evidence="2">
    <location>
        <begin position="167"/>
        <end position="292"/>
    </location>
</feature>
<reference evidence="3" key="1">
    <citation type="submission" date="2025-08" db="UniProtKB">
        <authorList>
            <consortium name="Ensembl"/>
        </authorList>
    </citation>
    <scope>IDENTIFICATION</scope>
</reference>
<evidence type="ECO:0000256" key="1">
    <source>
        <dbReference type="ARBA" id="ARBA00005298"/>
    </source>
</evidence>
<dbReference type="GO" id="GO:0015031">
    <property type="term" value="P:protein transport"/>
    <property type="evidence" value="ECO:0007669"/>
    <property type="project" value="TreeGrafter"/>
</dbReference>
<dbReference type="InterPro" id="IPR050357">
    <property type="entry name" value="Arrestin_domain-protein"/>
</dbReference>
<dbReference type="Gene3D" id="2.60.40.640">
    <property type="match status" value="2"/>
</dbReference>
<dbReference type="Pfam" id="PF00339">
    <property type="entry name" value="Arrestin_N"/>
    <property type="match status" value="1"/>
</dbReference>
<dbReference type="Ensembl" id="ENSDLAT00005079761.1">
    <property type="protein sequence ID" value="ENSDLAP00005078546.1"/>
    <property type="gene ID" value="ENSDLAG00005034861.1"/>
</dbReference>
<dbReference type="InterPro" id="IPR014756">
    <property type="entry name" value="Ig_E-set"/>
</dbReference>
<name>A0A8P4KAV1_DICLA</name>
<organism evidence="3 4">
    <name type="scientific">Dicentrarchus labrax</name>
    <name type="common">European seabass</name>
    <name type="synonym">Morone labrax</name>
    <dbReference type="NCBI Taxonomy" id="13489"/>
    <lineage>
        <taxon>Eukaryota</taxon>
        <taxon>Metazoa</taxon>
        <taxon>Chordata</taxon>
        <taxon>Craniata</taxon>
        <taxon>Vertebrata</taxon>
        <taxon>Euteleostomi</taxon>
        <taxon>Actinopterygii</taxon>
        <taxon>Neopterygii</taxon>
        <taxon>Teleostei</taxon>
        <taxon>Neoteleostei</taxon>
        <taxon>Acanthomorphata</taxon>
        <taxon>Eupercaria</taxon>
        <taxon>Moronidae</taxon>
        <taxon>Dicentrarchus</taxon>
    </lineage>
</organism>
<dbReference type="OMA" id="SDMTPKF"/>
<dbReference type="RefSeq" id="XP_051279719.1">
    <property type="nucleotide sequence ID" value="XM_051423759.1"/>
</dbReference>
<proteinExistence type="inferred from homology"/>
<dbReference type="PANTHER" id="PTHR11188:SF135">
    <property type="entry name" value="ARRESTIN DOMAIN CONTAINING 3-LIKE-RELATED"/>
    <property type="match status" value="1"/>
</dbReference>
<dbReference type="SUPFAM" id="SSF81296">
    <property type="entry name" value="E set domains"/>
    <property type="match status" value="2"/>
</dbReference>
<evidence type="ECO:0000313" key="4">
    <source>
        <dbReference type="Proteomes" id="UP000694389"/>
    </source>
</evidence>
<dbReference type="InterPro" id="IPR014752">
    <property type="entry name" value="Arrestin-like_C"/>
</dbReference>
<evidence type="ECO:0000313" key="3">
    <source>
        <dbReference type="Ensembl" id="ENSDLAP00005078546.1"/>
    </source>
</evidence>
<dbReference type="GO" id="GO:0005886">
    <property type="term" value="C:plasma membrane"/>
    <property type="evidence" value="ECO:0007669"/>
    <property type="project" value="TreeGrafter"/>
</dbReference>
<dbReference type="InterPro" id="IPR011022">
    <property type="entry name" value="Arrestin_C-like"/>
</dbReference>
<dbReference type="Proteomes" id="UP000694389">
    <property type="component" value="Unassembled WGS sequence"/>
</dbReference>
<keyword evidence="4" id="KW-1185">Reference proteome</keyword>
<dbReference type="GO" id="GO:0005737">
    <property type="term" value="C:cytoplasm"/>
    <property type="evidence" value="ECO:0007669"/>
    <property type="project" value="TreeGrafter"/>
</dbReference>
<dbReference type="AlphaFoldDB" id="A0A8P4KAV1"/>
<accession>A0A8P4KAV1</accession>
<gene>
    <name evidence="3" type="primary">LOC127376657</name>
</gene>
<comment type="similarity">
    <text evidence="1">Belongs to the arrestin family.</text>
</comment>
<dbReference type="Pfam" id="PF02752">
    <property type="entry name" value="Arrestin_C"/>
    <property type="match status" value="1"/>
</dbReference>
<dbReference type="GeneID" id="127376657"/>